<dbReference type="InterPro" id="IPR024927">
    <property type="entry name" value="Acid_PPase"/>
</dbReference>
<dbReference type="FunFam" id="3.60.21.10:FF:000062">
    <property type="entry name" value="Tartrate-resistant acid phosphatase type 5"/>
    <property type="match status" value="1"/>
</dbReference>
<evidence type="ECO:0000256" key="4">
    <source>
        <dbReference type="ARBA" id="ARBA00022729"/>
    </source>
</evidence>
<dbReference type="InterPro" id="IPR029052">
    <property type="entry name" value="Metallo-depent_PP-like"/>
</dbReference>
<evidence type="ECO:0000256" key="6">
    <source>
        <dbReference type="ARBA" id="ARBA00029999"/>
    </source>
</evidence>
<evidence type="ECO:0000256" key="5">
    <source>
        <dbReference type="ARBA" id="ARBA00022801"/>
    </source>
</evidence>
<name>A0A8S1FCZ9_9PELO</name>
<accession>A0A8S1FCZ9</accession>
<dbReference type="OrthoDB" id="411211at2759"/>
<dbReference type="PANTHER" id="PTHR10161">
    <property type="entry name" value="TARTRATE-RESISTANT ACID PHOSPHATASE TYPE 5"/>
    <property type="match status" value="1"/>
</dbReference>
<dbReference type="CDD" id="cd07378">
    <property type="entry name" value="MPP_ACP5"/>
    <property type="match status" value="1"/>
</dbReference>
<dbReference type="EC" id="3.1.3.2" evidence="2"/>
<proteinExistence type="predicted"/>
<dbReference type="InterPro" id="IPR004843">
    <property type="entry name" value="Calcineurin-like_PHP"/>
</dbReference>
<dbReference type="Pfam" id="PF00149">
    <property type="entry name" value="Metallophos"/>
    <property type="match status" value="1"/>
</dbReference>
<dbReference type="PANTHER" id="PTHR10161:SF14">
    <property type="entry name" value="TARTRATE-RESISTANT ACID PHOSPHATASE TYPE 5"/>
    <property type="match status" value="1"/>
</dbReference>
<dbReference type="Proteomes" id="UP000494206">
    <property type="component" value="Unassembled WGS sequence"/>
</dbReference>
<keyword evidence="8" id="KW-0812">Transmembrane</keyword>
<evidence type="ECO:0000256" key="7">
    <source>
        <dbReference type="ARBA" id="ARBA00031589"/>
    </source>
</evidence>
<gene>
    <name evidence="10" type="ORF">CBOVIS_LOCUS10614</name>
</gene>
<dbReference type="InterPro" id="IPR051558">
    <property type="entry name" value="Metallophosphoesterase_PAP"/>
</dbReference>
<dbReference type="GO" id="GO:0003993">
    <property type="term" value="F:acid phosphatase activity"/>
    <property type="evidence" value="ECO:0007669"/>
    <property type="project" value="UniProtKB-EC"/>
</dbReference>
<organism evidence="10 11">
    <name type="scientific">Caenorhabditis bovis</name>
    <dbReference type="NCBI Taxonomy" id="2654633"/>
    <lineage>
        <taxon>Eukaryota</taxon>
        <taxon>Metazoa</taxon>
        <taxon>Ecdysozoa</taxon>
        <taxon>Nematoda</taxon>
        <taxon>Chromadorea</taxon>
        <taxon>Rhabditida</taxon>
        <taxon>Rhabditina</taxon>
        <taxon>Rhabditomorpha</taxon>
        <taxon>Rhabditoidea</taxon>
        <taxon>Rhabditidae</taxon>
        <taxon>Peloderinae</taxon>
        <taxon>Caenorhabditis</taxon>
    </lineage>
</organism>
<feature type="domain" description="Calcineurin-like phosphoesterase" evidence="9">
    <location>
        <begin position="84"/>
        <end position="307"/>
    </location>
</feature>
<keyword evidence="5" id="KW-0378">Hydrolase</keyword>
<keyword evidence="8" id="KW-1133">Transmembrane helix</keyword>
<reference evidence="10 11" key="1">
    <citation type="submission" date="2020-04" db="EMBL/GenBank/DDBJ databases">
        <authorList>
            <person name="Laetsch R D."/>
            <person name="Stevens L."/>
            <person name="Kumar S."/>
            <person name="Blaxter L. M."/>
        </authorList>
    </citation>
    <scope>NUCLEOTIDE SEQUENCE [LARGE SCALE GENOMIC DNA]</scope>
</reference>
<evidence type="ECO:0000256" key="3">
    <source>
        <dbReference type="ARBA" id="ARBA00015822"/>
    </source>
</evidence>
<dbReference type="AlphaFoldDB" id="A0A8S1FCZ9"/>
<keyword evidence="8" id="KW-0472">Membrane</keyword>
<dbReference type="SUPFAM" id="SSF56300">
    <property type="entry name" value="Metallo-dependent phosphatases"/>
    <property type="match status" value="1"/>
</dbReference>
<comment type="catalytic activity">
    <reaction evidence="1">
        <text>a phosphate monoester + H2O = an alcohol + phosphate</text>
        <dbReference type="Rhea" id="RHEA:15017"/>
        <dbReference type="ChEBI" id="CHEBI:15377"/>
        <dbReference type="ChEBI" id="CHEBI:30879"/>
        <dbReference type="ChEBI" id="CHEBI:43474"/>
        <dbReference type="ChEBI" id="CHEBI:67140"/>
        <dbReference type="EC" id="3.1.3.2"/>
    </reaction>
</comment>
<evidence type="ECO:0000256" key="2">
    <source>
        <dbReference type="ARBA" id="ARBA00012646"/>
    </source>
</evidence>
<evidence type="ECO:0000259" key="9">
    <source>
        <dbReference type="Pfam" id="PF00149"/>
    </source>
</evidence>
<protein>
    <recommendedName>
        <fullName evidence="3">Tartrate-resistant acid phosphatase type 5</fullName>
        <ecNumber evidence="2">3.1.3.2</ecNumber>
    </recommendedName>
    <alternativeName>
        <fullName evidence="7">Tartrate-resistant acid ATPase</fullName>
    </alternativeName>
    <alternativeName>
        <fullName evidence="6">Type 5 acid phosphatase</fullName>
    </alternativeName>
</protein>
<keyword evidence="11" id="KW-1185">Reference proteome</keyword>
<evidence type="ECO:0000256" key="8">
    <source>
        <dbReference type="SAM" id="Phobius"/>
    </source>
</evidence>
<comment type="caution">
    <text evidence="10">The sequence shown here is derived from an EMBL/GenBank/DDBJ whole genome shotgun (WGS) entry which is preliminary data.</text>
</comment>
<evidence type="ECO:0000313" key="10">
    <source>
        <dbReference type="EMBL" id="CAB3408891.1"/>
    </source>
</evidence>
<evidence type="ECO:0000313" key="11">
    <source>
        <dbReference type="Proteomes" id="UP000494206"/>
    </source>
</evidence>
<evidence type="ECO:0000256" key="1">
    <source>
        <dbReference type="ARBA" id="ARBA00000032"/>
    </source>
</evidence>
<feature type="transmembrane region" description="Helical" evidence="8">
    <location>
        <begin position="32"/>
        <end position="55"/>
    </location>
</feature>
<dbReference type="Gene3D" id="3.60.21.10">
    <property type="match status" value="1"/>
</dbReference>
<keyword evidence="4" id="KW-0732">Signal</keyword>
<sequence length="422" mass="48213">MSHQQGGVMMQKTYELITSQHGIQRRRKMRKLMYGCVASCAFFVLLIAVSSWFLIRDLDIQSSAEISIASGFALDPLRNAKSYRILLVGDTGGIPIMETTWAQESVKNAMGNVASQHDVQMVLNMGDNIYFTGPTNEFDERFETRFENVYTAPSLQVPWLTIAGNHDHFGNVTAEVEYTKHSFKWYFPSLYYKKTVEFNGTTIDFLMIDTIELCGNTKDIQNAGFFDMLRNESHDPRGPQNATAAELQWDWIEQNLNASSAQYLIVSGHYPIHSMSSHGPTECLRRRLDPMLKRFNVNAYFAGHDHTLQHFVFNGFGDHDIHYVVSGAASRTDASTKHKHMFSEMNLLFNYPPSSWIPWSPASQLGFRKGGFVYMEFDHEKAILDFFDKKGSKLYTTSIPIRKPANSYRYDDAETKSPFIEI</sequence>
<dbReference type="EMBL" id="CADEPM010000007">
    <property type="protein sequence ID" value="CAB3408891.1"/>
    <property type="molecule type" value="Genomic_DNA"/>
</dbReference>